<evidence type="ECO:0000259" key="1">
    <source>
        <dbReference type="PROSITE" id="PS50943"/>
    </source>
</evidence>
<reference evidence="2" key="1">
    <citation type="submission" date="2018-10" db="EMBL/GenBank/DDBJ databases">
        <title>Schaedlerella arabinophila gen. nov. sp. nov., isolated from the mouse intestinal tract and comparative analysis with the genome of the closely related altered Schaedler flora strain ASF502.</title>
        <authorList>
            <person name="Miyake S."/>
            <person name="Soh M."/>
            <person name="Seedorf H."/>
        </authorList>
    </citation>
    <scope>NUCLEOTIDE SEQUENCE [LARGE SCALE GENOMIC DNA]</scope>
    <source>
        <strain evidence="2">DSM 106076</strain>
    </source>
</reference>
<dbReference type="PROSITE" id="PS50943">
    <property type="entry name" value="HTH_CROC1"/>
    <property type="match status" value="1"/>
</dbReference>
<name>A0A3R8M4C4_9FIRM</name>
<evidence type="ECO:0000313" key="3">
    <source>
        <dbReference type="Proteomes" id="UP000274920"/>
    </source>
</evidence>
<dbReference type="InterPro" id="IPR001387">
    <property type="entry name" value="Cro/C1-type_HTH"/>
</dbReference>
<dbReference type="InterPro" id="IPR010982">
    <property type="entry name" value="Lambda_DNA-bd_dom_sf"/>
</dbReference>
<dbReference type="CDD" id="cd00093">
    <property type="entry name" value="HTH_XRE"/>
    <property type="match status" value="1"/>
</dbReference>
<dbReference type="EMBL" id="RHJS01000001">
    <property type="protein sequence ID" value="RRK36942.1"/>
    <property type="molecule type" value="Genomic_DNA"/>
</dbReference>
<evidence type="ECO:0000313" key="2">
    <source>
        <dbReference type="EMBL" id="RRK36942.1"/>
    </source>
</evidence>
<dbReference type="AlphaFoldDB" id="A0A3R8M4C4"/>
<dbReference type="Proteomes" id="UP000274920">
    <property type="component" value="Unassembled WGS sequence"/>
</dbReference>
<keyword evidence="3" id="KW-1185">Reference proteome</keyword>
<comment type="caution">
    <text evidence="2">The sequence shown here is derived from an EMBL/GenBank/DDBJ whole genome shotgun (WGS) entry which is preliminary data.</text>
</comment>
<dbReference type="Gene3D" id="1.10.260.40">
    <property type="entry name" value="lambda repressor-like DNA-binding domains"/>
    <property type="match status" value="1"/>
</dbReference>
<proteinExistence type="predicted"/>
<organism evidence="2 3">
    <name type="scientific">Schaedlerella arabinosiphila</name>
    <dbReference type="NCBI Taxonomy" id="2044587"/>
    <lineage>
        <taxon>Bacteria</taxon>
        <taxon>Bacillati</taxon>
        <taxon>Bacillota</taxon>
        <taxon>Clostridia</taxon>
        <taxon>Lachnospirales</taxon>
        <taxon>Lachnospiraceae</taxon>
        <taxon>Schaedlerella</taxon>
    </lineage>
</organism>
<dbReference type="SUPFAM" id="SSF47413">
    <property type="entry name" value="lambda repressor-like DNA-binding domains"/>
    <property type="match status" value="1"/>
</dbReference>
<accession>A0A3R8M4C4</accession>
<feature type="domain" description="HTH cro/C1-type" evidence="1">
    <location>
        <begin position="18"/>
        <end position="77"/>
    </location>
</feature>
<gene>
    <name evidence="2" type="ORF">EBB54_00310</name>
</gene>
<sequence>MTKLRTPSGGKNLISQQLIKLRKQYHYSQRHLACLLQLAGYDIDKNVITRIERDQRYVNDFELKAFSQIFQVSYDYLIDGKC</sequence>
<dbReference type="GO" id="GO:0003677">
    <property type="term" value="F:DNA binding"/>
    <property type="evidence" value="ECO:0007669"/>
    <property type="project" value="InterPro"/>
</dbReference>
<protein>
    <submittedName>
        <fullName evidence="2">XRE family transcriptional regulator</fullName>
    </submittedName>
</protein>
<dbReference type="RefSeq" id="WP_125125883.1">
    <property type="nucleotide sequence ID" value="NZ_RHJS01000001.1"/>
</dbReference>